<dbReference type="AlphaFoldDB" id="A0A812VS98"/>
<feature type="domain" description="Helicase C-terminal" evidence="3">
    <location>
        <begin position="268"/>
        <end position="434"/>
    </location>
</feature>
<dbReference type="PANTHER" id="PTHR47396:SF1">
    <property type="entry name" value="ATP-DEPENDENT HELICASE IRC3-RELATED"/>
    <property type="match status" value="1"/>
</dbReference>
<dbReference type="PROSITE" id="PS51192">
    <property type="entry name" value="HELICASE_ATP_BIND_1"/>
    <property type="match status" value="1"/>
</dbReference>
<dbReference type="OrthoDB" id="448300at2759"/>
<dbReference type="Pfam" id="PF00271">
    <property type="entry name" value="Helicase_C"/>
    <property type="match status" value="1"/>
</dbReference>
<dbReference type="EMBL" id="CAJNIZ010043147">
    <property type="protein sequence ID" value="CAE7651256.1"/>
    <property type="molecule type" value="Genomic_DNA"/>
</dbReference>
<dbReference type="InterPro" id="IPR001650">
    <property type="entry name" value="Helicase_C-like"/>
</dbReference>
<name>A0A812VS98_SYMPI</name>
<feature type="region of interest" description="Disordered" evidence="1">
    <location>
        <begin position="440"/>
        <end position="507"/>
    </location>
</feature>
<dbReference type="SMART" id="SM00487">
    <property type="entry name" value="DEXDc"/>
    <property type="match status" value="1"/>
</dbReference>
<evidence type="ECO:0000313" key="4">
    <source>
        <dbReference type="EMBL" id="CAE7651256.1"/>
    </source>
</evidence>
<accession>A0A812VS98</accession>
<sequence>MGVDLLSIDGRTAVLCCTANGNLTSLHRDIKRFLRTARWVCKVNDCLLLTRRGTKLPLESQKQLKKCGAKHRTISSAEIKRLLATSTQAVTGDMRTRPSSFASLPPLRPCQEDCLAACSKGARVIEMACGTGKTRVMRELVRNASGQVLIVVPSRLLLEQFAPEFPSFCKVGTGYNKNMKKQAPGFIAVSDSVHLLQDLAFKCIILDEAHHPLPAGLPRCEELYHFSATHRMKTDFRYNMGQAIEDGVLCDYDLTVPVLSKGHAYVCLANLLLSNAGRFRRVLAYCNSVLEAKRVRRSFEILGMAAWHMNSHTGRKKRQEVIEEFSGNMRKPVHVLVTVQVLGEGVNIPNVDTCMFVEPRSSYTVIVQAMGRVLRQHISKPLAHIILPAVAVPPTNSHKLESTAFDAKSQLHGSFSSGDTGHFSSNVVQSHEVEVMPCRTGQPAYESSRTTSARVPSSSKRKQTQKPACGKQAGMSDWERDERTGVQAEGAKHGSSSTKSPPTEGLFAGNLVRTTLPASADKANSASKHVPHAQDSFKIRKTCRCDNIQVRKKLRLPSSVEQGAEGFGSQLERFLSAIARADGFLLNAPSSLRFRLGFADCRSLPGADLASITHNVRHELVTLLRSRGRDPWDTRVQELEDFVRQHGRLPTPTDAKHKPCKSLFYWLKNVGSHMRRLSAKRQAQLLNSPVSKISLRAKGWLDPDFRFRKNCERLRLYIDRVQSVPKTAQNKAEEGRYLAGWLQSQRRTVLDGSDSRRNARRCEMLAAAHPLIADYVESWRQRRIPKVRHDAEQRWLELSRFVSEKGRLPRSAEDYRLYQYLRRLWRRFPGRSMEEQRQLLNAQPLLASYFQTATRKRTSAFELLKSGATT</sequence>
<reference evidence="4" key="1">
    <citation type="submission" date="2021-02" db="EMBL/GenBank/DDBJ databases">
        <authorList>
            <person name="Dougan E. K."/>
            <person name="Rhodes N."/>
            <person name="Thang M."/>
            <person name="Chan C."/>
        </authorList>
    </citation>
    <scope>NUCLEOTIDE SEQUENCE</scope>
</reference>
<keyword evidence="5" id="KW-1185">Reference proteome</keyword>
<dbReference type="GO" id="GO:0016787">
    <property type="term" value="F:hydrolase activity"/>
    <property type="evidence" value="ECO:0007669"/>
    <property type="project" value="InterPro"/>
</dbReference>
<gene>
    <name evidence="4" type="primary">irc3</name>
    <name evidence="4" type="ORF">SPIL2461_LOCUS17393</name>
</gene>
<dbReference type="InterPro" id="IPR006935">
    <property type="entry name" value="Helicase/UvrB_N"/>
</dbReference>
<dbReference type="InterPro" id="IPR050742">
    <property type="entry name" value="Helicase_Restrict-Modif_Enz"/>
</dbReference>
<dbReference type="Pfam" id="PF04851">
    <property type="entry name" value="ResIII"/>
    <property type="match status" value="1"/>
</dbReference>
<dbReference type="PROSITE" id="PS51194">
    <property type="entry name" value="HELICASE_CTER"/>
    <property type="match status" value="1"/>
</dbReference>
<dbReference type="SMART" id="SM00490">
    <property type="entry name" value="HELICc"/>
    <property type="match status" value="1"/>
</dbReference>
<protein>
    <submittedName>
        <fullName evidence="4">Irc3 protein</fullName>
    </submittedName>
</protein>
<dbReference type="GO" id="GO:0005524">
    <property type="term" value="F:ATP binding"/>
    <property type="evidence" value="ECO:0007669"/>
    <property type="project" value="InterPro"/>
</dbReference>
<dbReference type="GO" id="GO:0005829">
    <property type="term" value="C:cytosol"/>
    <property type="evidence" value="ECO:0007669"/>
    <property type="project" value="TreeGrafter"/>
</dbReference>
<dbReference type="SUPFAM" id="SSF52540">
    <property type="entry name" value="P-loop containing nucleoside triphosphate hydrolases"/>
    <property type="match status" value="1"/>
</dbReference>
<dbReference type="Gene3D" id="3.40.50.300">
    <property type="entry name" value="P-loop containing nucleotide triphosphate hydrolases"/>
    <property type="match status" value="2"/>
</dbReference>
<dbReference type="InterPro" id="IPR027417">
    <property type="entry name" value="P-loop_NTPase"/>
</dbReference>
<evidence type="ECO:0000313" key="5">
    <source>
        <dbReference type="Proteomes" id="UP000649617"/>
    </source>
</evidence>
<evidence type="ECO:0000256" key="1">
    <source>
        <dbReference type="SAM" id="MobiDB-lite"/>
    </source>
</evidence>
<comment type="caution">
    <text evidence="4">The sequence shown here is derived from an EMBL/GenBank/DDBJ whole genome shotgun (WGS) entry which is preliminary data.</text>
</comment>
<dbReference type="InterPro" id="IPR014001">
    <property type="entry name" value="Helicase_ATP-bd"/>
</dbReference>
<organism evidence="4 5">
    <name type="scientific">Symbiodinium pilosum</name>
    <name type="common">Dinoflagellate</name>
    <dbReference type="NCBI Taxonomy" id="2952"/>
    <lineage>
        <taxon>Eukaryota</taxon>
        <taxon>Sar</taxon>
        <taxon>Alveolata</taxon>
        <taxon>Dinophyceae</taxon>
        <taxon>Suessiales</taxon>
        <taxon>Symbiodiniaceae</taxon>
        <taxon>Symbiodinium</taxon>
    </lineage>
</organism>
<dbReference type="PANTHER" id="PTHR47396">
    <property type="entry name" value="TYPE I RESTRICTION ENZYME ECOKI R PROTEIN"/>
    <property type="match status" value="1"/>
</dbReference>
<dbReference type="GO" id="GO:0003677">
    <property type="term" value="F:DNA binding"/>
    <property type="evidence" value="ECO:0007669"/>
    <property type="project" value="InterPro"/>
</dbReference>
<feature type="domain" description="Helicase ATP-binding" evidence="2">
    <location>
        <begin position="114"/>
        <end position="248"/>
    </location>
</feature>
<evidence type="ECO:0000259" key="3">
    <source>
        <dbReference type="PROSITE" id="PS51194"/>
    </source>
</evidence>
<feature type="compositionally biased region" description="Polar residues" evidence="1">
    <location>
        <begin position="445"/>
        <end position="458"/>
    </location>
</feature>
<dbReference type="Proteomes" id="UP000649617">
    <property type="component" value="Unassembled WGS sequence"/>
</dbReference>
<proteinExistence type="predicted"/>
<evidence type="ECO:0000259" key="2">
    <source>
        <dbReference type="PROSITE" id="PS51192"/>
    </source>
</evidence>